<feature type="region of interest" description="Disordered" evidence="1">
    <location>
        <begin position="115"/>
        <end position="139"/>
    </location>
</feature>
<organism evidence="2 3">
    <name type="scientific">Gymnopus androsaceus JB14</name>
    <dbReference type="NCBI Taxonomy" id="1447944"/>
    <lineage>
        <taxon>Eukaryota</taxon>
        <taxon>Fungi</taxon>
        <taxon>Dikarya</taxon>
        <taxon>Basidiomycota</taxon>
        <taxon>Agaricomycotina</taxon>
        <taxon>Agaricomycetes</taxon>
        <taxon>Agaricomycetidae</taxon>
        <taxon>Agaricales</taxon>
        <taxon>Marasmiineae</taxon>
        <taxon>Omphalotaceae</taxon>
        <taxon>Gymnopus</taxon>
    </lineage>
</organism>
<dbReference type="OrthoDB" id="3253623at2759"/>
<sequence>MARKRDRYAALLETPDFERTVRHQAEASPALNDTFFSSPSSSQGSSLASQHSLSQNPSVLSSSSPPLGQGSPLAAESSSHHSSPNNLLHWSSLFREASQPTGRYADIISRNLSVASPRHPPSSVSTSAANRFSSTSSPEADSLNVYGLTVMATTVLDAEHDISIRPEAVSNEFLESIILDVHEQAMESPVPSEHPTCFFGNPRSTNVATVAAIFTARSLQEQLERLRLALNELRPLMSYTFVQSALSDIETSVESISRELDSITRVEANADVAKARSLVFALRQTLSQLRIYLPDFGPLKVDNGASSTFVSENRPHRELEHAFVNPAQGPSPPVLIAYTLALVQRVFIGASTRAAGFTLRMIDLYGRSLTALAGGPTQTQKEAMNAVPKNIETVERRFNLDIPAIPYAVCPSCSYTHKPSYPNGSNAEPVYPLICGYRTASFQAPCTAPLSRFGRPIKTFFNYSFFEWFARLLALPDIEQYGDRFCDEITDNPDTPLDKYRPSDGRFYRELRDADGKLFIAD</sequence>
<dbReference type="Proteomes" id="UP000799118">
    <property type="component" value="Unassembled WGS sequence"/>
</dbReference>
<gene>
    <name evidence="2" type="ORF">BT96DRAFT_1010023</name>
</gene>
<dbReference type="EMBL" id="ML770978">
    <property type="protein sequence ID" value="KAE9382798.1"/>
    <property type="molecule type" value="Genomic_DNA"/>
</dbReference>
<feature type="compositionally biased region" description="Basic and acidic residues" evidence="1">
    <location>
        <begin position="16"/>
        <end position="25"/>
    </location>
</feature>
<feature type="region of interest" description="Disordered" evidence="1">
    <location>
        <begin position="1"/>
        <end position="82"/>
    </location>
</feature>
<feature type="compositionally biased region" description="Polar residues" evidence="1">
    <location>
        <begin position="122"/>
        <end position="139"/>
    </location>
</feature>
<accession>A0A6A4GBM9</accession>
<evidence type="ECO:0000313" key="3">
    <source>
        <dbReference type="Proteomes" id="UP000799118"/>
    </source>
</evidence>
<dbReference type="AlphaFoldDB" id="A0A6A4GBM9"/>
<proteinExistence type="predicted"/>
<keyword evidence="3" id="KW-1185">Reference proteome</keyword>
<evidence type="ECO:0000256" key="1">
    <source>
        <dbReference type="SAM" id="MobiDB-lite"/>
    </source>
</evidence>
<evidence type="ECO:0000313" key="2">
    <source>
        <dbReference type="EMBL" id="KAE9382798.1"/>
    </source>
</evidence>
<name>A0A6A4GBM9_9AGAR</name>
<feature type="compositionally biased region" description="Low complexity" evidence="1">
    <location>
        <begin position="37"/>
        <end position="82"/>
    </location>
</feature>
<protein>
    <submittedName>
        <fullName evidence="2">Uncharacterized protein</fullName>
    </submittedName>
</protein>
<reference evidence="2" key="1">
    <citation type="journal article" date="2019" name="Environ. Microbiol.">
        <title>Fungal ecological strategies reflected in gene transcription - a case study of two litter decomposers.</title>
        <authorList>
            <person name="Barbi F."/>
            <person name="Kohler A."/>
            <person name="Barry K."/>
            <person name="Baskaran P."/>
            <person name="Daum C."/>
            <person name="Fauchery L."/>
            <person name="Ihrmark K."/>
            <person name="Kuo A."/>
            <person name="LaButti K."/>
            <person name="Lipzen A."/>
            <person name="Morin E."/>
            <person name="Grigoriev I.V."/>
            <person name="Henrissat B."/>
            <person name="Lindahl B."/>
            <person name="Martin F."/>
        </authorList>
    </citation>
    <scope>NUCLEOTIDE SEQUENCE</scope>
    <source>
        <strain evidence="2">JB14</strain>
    </source>
</reference>